<sequence length="700" mass="73065">MRRTRTLRTAGARKAAVAATVLAVAAATTAVPALTERGAHQAAALTPPVAMTADTLPTWQTNGVVWAMAQANGTVFAGGTFSAIRPPGAAPGAKEREAVNFAAFDAATGEPTDCRLHFTVGSGTATVRALTVSPDGKTLYAGGNFAAVNGTNASRVAAIDLPSCKVRSGFQLTVSAPVHALAATDDTVYLGGDFTTVEGEKRAKFAAVGTEGTLKSWKADADKTGRAVEVTPDGKSVVLGGDFERVRGADSHALAVVDASSGALRKSYPNRFVPRNSVVKGLYVDETGIYTGNEGTGGGVFDGRIALDLDDFEQRWRDTCLGATQDLAVYKGVLYSSSHAHNCESMGQFPELHERQHLLAESVDDPTPLLSWFPDTDDGPLSVEQVGPRAMVVSSGGGKDYMWVGGAFTRITSDGNRPQQGLVRFASGPDTGAPSVPDGVKAANTTKGVRVSWPASTDLDDRKLTYRVYRNGDEDPVGTVTADSTFWERPTVTFTDTSVKPGTDYSYRITASDAGGTNTSARSEAAKVKTPGTPTETTLEREATADAYVNGAAVNATYGTHQQLAVRGSSPYASYVRFDVPSPPSGMALEEATLTVTTSSEPSAASGDTVDVVPVTGAWSEKEVTWAKRPAVGETPLGSLDGAADARTDYDVPLRAGAVQDAAGDTLDLALTSSGSDSLWLWARESGGTGPKLTLTYRKP</sequence>
<evidence type="ECO:0000313" key="9">
    <source>
        <dbReference type="Proteomes" id="UP000252914"/>
    </source>
</evidence>
<dbReference type="SUPFAM" id="SSF50998">
    <property type="entry name" value="Quinoprotein alcohol dehydrogenase-like"/>
    <property type="match status" value="1"/>
</dbReference>
<evidence type="ECO:0000256" key="5">
    <source>
        <dbReference type="ARBA" id="ARBA00023326"/>
    </source>
</evidence>
<dbReference type="SMART" id="SM00060">
    <property type="entry name" value="FN3"/>
    <property type="match status" value="1"/>
</dbReference>
<keyword evidence="9" id="KW-1185">Reference proteome</keyword>
<dbReference type="Pfam" id="PF00041">
    <property type="entry name" value="fn3"/>
    <property type="match status" value="1"/>
</dbReference>
<keyword evidence="3 6" id="KW-0732">Signal</keyword>
<protein>
    <submittedName>
        <fullName evidence="8">Fibronectin type III domain-containing protein</fullName>
    </submittedName>
</protein>
<dbReference type="AlphaFoldDB" id="A0A367F9E7"/>
<dbReference type="NCBIfam" id="NF033679">
    <property type="entry name" value="DNRLRE_dom"/>
    <property type="match status" value="1"/>
</dbReference>
<dbReference type="Gene3D" id="2.130.10.10">
    <property type="entry name" value="YVTN repeat-like/Quinoprotein amine dehydrogenase"/>
    <property type="match status" value="1"/>
</dbReference>
<dbReference type="Proteomes" id="UP000252914">
    <property type="component" value="Unassembled WGS sequence"/>
</dbReference>
<keyword evidence="5" id="KW-0624">Polysaccharide degradation</keyword>
<proteinExistence type="predicted"/>
<feature type="signal peptide" evidence="6">
    <location>
        <begin position="1"/>
        <end position="30"/>
    </location>
</feature>
<dbReference type="InterPro" id="IPR013783">
    <property type="entry name" value="Ig-like_fold"/>
</dbReference>
<evidence type="ECO:0000259" key="7">
    <source>
        <dbReference type="PROSITE" id="PS50853"/>
    </source>
</evidence>
<organism evidence="8 9">
    <name type="scientific">Streptomyces diacarni</name>
    <dbReference type="NCBI Taxonomy" id="2800381"/>
    <lineage>
        <taxon>Bacteria</taxon>
        <taxon>Bacillati</taxon>
        <taxon>Actinomycetota</taxon>
        <taxon>Actinomycetes</taxon>
        <taxon>Kitasatosporales</taxon>
        <taxon>Streptomycetaceae</taxon>
        <taxon>Streptomyces</taxon>
    </lineage>
</organism>
<dbReference type="SUPFAM" id="SSF49265">
    <property type="entry name" value="Fibronectin type III"/>
    <property type="match status" value="1"/>
</dbReference>
<evidence type="ECO:0000256" key="4">
    <source>
        <dbReference type="ARBA" id="ARBA00023295"/>
    </source>
</evidence>
<name>A0A367F9E7_9ACTN</name>
<evidence type="ECO:0000256" key="6">
    <source>
        <dbReference type="SAM" id="SignalP"/>
    </source>
</evidence>
<evidence type="ECO:0000313" key="8">
    <source>
        <dbReference type="EMBL" id="RCG26315.1"/>
    </source>
</evidence>
<feature type="chain" id="PRO_5039127741" evidence="6">
    <location>
        <begin position="31"/>
        <end position="700"/>
    </location>
</feature>
<evidence type="ECO:0000256" key="1">
    <source>
        <dbReference type="ARBA" id="ARBA00004613"/>
    </source>
</evidence>
<dbReference type="InterPro" id="IPR003961">
    <property type="entry name" value="FN3_dom"/>
</dbReference>
<comment type="caution">
    <text evidence="8">The sequence shown here is derived from an EMBL/GenBank/DDBJ whole genome shotgun (WGS) entry which is preliminary data.</text>
</comment>
<dbReference type="Gene3D" id="2.60.40.10">
    <property type="entry name" value="Immunoglobulins"/>
    <property type="match status" value="1"/>
</dbReference>
<dbReference type="GO" id="GO:0000272">
    <property type="term" value="P:polysaccharide catabolic process"/>
    <property type="evidence" value="ECO:0007669"/>
    <property type="project" value="UniProtKB-KW"/>
</dbReference>
<keyword evidence="4" id="KW-0326">Glycosidase</keyword>
<dbReference type="InterPro" id="IPR015943">
    <property type="entry name" value="WD40/YVTN_repeat-like_dom_sf"/>
</dbReference>
<keyword evidence="2" id="KW-0964">Secreted</keyword>
<dbReference type="PROSITE" id="PS50853">
    <property type="entry name" value="FN3"/>
    <property type="match status" value="1"/>
</dbReference>
<dbReference type="CDD" id="cd00063">
    <property type="entry name" value="FN3"/>
    <property type="match status" value="1"/>
</dbReference>
<evidence type="ECO:0000256" key="2">
    <source>
        <dbReference type="ARBA" id="ARBA00022525"/>
    </source>
</evidence>
<dbReference type="GO" id="GO:0016798">
    <property type="term" value="F:hydrolase activity, acting on glycosyl bonds"/>
    <property type="evidence" value="ECO:0007669"/>
    <property type="project" value="UniProtKB-KW"/>
</dbReference>
<reference evidence="8 9" key="1">
    <citation type="submission" date="2018-06" db="EMBL/GenBank/DDBJ databases">
        <title>Streptomyces reniochalinae sp. nov. and Streptomyces diacarnus sp. nov. from marine sponges.</title>
        <authorList>
            <person name="Li L."/>
        </authorList>
    </citation>
    <scope>NUCLEOTIDE SEQUENCE [LARGE SCALE GENOMIC DNA]</scope>
    <source>
        <strain evidence="8 9">LHW51701</strain>
    </source>
</reference>
<dbReference type="InterPro" id="IPR011047">
    <property type="entry name" value="Quinoprotein_ADH-like_sf"/>
</dbReference>
<feature type="domain" description="Fibronectin type-III" evidence="7">
    <location>
        <begin position="433"/>
        <end position="533"/>
    </location>
</feature>
<evidence type="ECO:0000256" key="3">
    <source>
        <dbReference type="ARBA" id="ARBA00022729"/>
    </source>
</evidence>
<dbReference type="InterPro" id="IPR036116">
    <property type="entry name" value="FN3_sf"/>
</dbReference>
<comment type="subcellular location">
    <subcellularLocation>
        <location evidence="1">Secreted</location>
    </subcellularLocation>
</comment>
<dbReference type="EMBL" id="QOIN01000034">
    <property type="protein sequence ID" value="RCG26315.1"/>
    <property type="molecule type" value="Genomic_DNA"/>
</dbReference>
<dbReference type="GO" id="GO:0005576">
    <property type="term" value="C:extracellular region"/>
    <property type="evidence" value="ECO:0007669"/>
    <property type="project" value="UniProtKB-SubCell"/>
</dbReference>
<keyword evidence="5" id="KW-0119">Carbohydrate metabolism</keyword>
<accession>A0A367F9E7</accession>
<keyword evidence="4" id="KW-0378">Hydrolase</keyword>
<dbReference type="InterPro" id="IPR055372">
    <property type="entry name" value="CBM96"/>
</dbReference>
<gene>
    <name evidence="8" type="ORF">DTL70_06915</name>
</gene>
<dbReference type="Pfam" id="PF24517">
    <property type="entry name" value="CBM96"/>
    <property type="match status" value="1"/>
</dbReference>